<name>A0A1X2GJM7_9FUNG</name>
<proteinExistence type="predicted"/>
<evidence type="ECO:0000313" key="2">
    <source>
        <dbReference type="Proteomes" id="UP000242146"/>
    </source>
</evidence>
<sequence>MKYWPDVPCSKWSIICALKEYDSCVDAPLFCVLQFMLEDLECMKTRQPSVTVFASAAIAKVEMLMALNCINKTSEPNSPTPTNLVKSTVNVEGDLTNFGSIYNGLVTGRKNDEARISEDYPYCEGSPFYNTSKGKNCYKNFGDLELDNINDVDHENMVGAVERQYDIGRISSAGSEINGKRDFSQTGFDNDDQCSLQESDVSVTDEAVEKVIKNEEIRTAFWREGSKRM</sequence>
<dbReference type="AlphaFoldDB" id="A0A1X2GJM7"/>
<accession>A0A1X2GJM7</accession>
<evidence type="ECO:0000313" key="1">
    <source>
        <dbReference type="EMBL" id="ORX55537.1"/>
    </source>
</evidence>
<organism evidence="1 2">
    <name type="scientific">Hesseltinella vesiculosa</name>
    <dbReference type="NCBI Taxonomy" id="101127"/>
    <lineage>
        <taxon>Eukaryota</taxon>
        <taxon>Fungi</taxon>
        <taxon>Fungi incertae sedis</taxon>
        <taxon>Mucoromycota</taxon>
        <taxon>Mucoromycotina</taxon>
        <taxon>Mucoromycetes</taxon>
        <taxon>Mucorales</taxon>
        <taxon>Cunninghamellaceae</taxon>
        <taxon>Hesseltinella</taxon>
    </lineage>
</organism>
<dbReference type="Proteomes" id="UP000242146">
    <property type="component" value="Unassembled WGS sequence"/>
</dbReference>
<dbReference type="EMBL" id="MCGT01000011">
    <property type="protein sequence ID" value="ORX55537.1"/>
    <property type="molecule type" value="Genomic_DNA"/>
</dbReference>
<reference evidence="1 2" key="1">
    <citation type="submission" date="2016-07" db="EMBL/GenBank/DDBJ databases">
        <title>Pervasive Adenine N6-methylation of Active Genes in Fungi.</title>
        <authorList>
            <consortium name="DOE Joint Genome Institute"/>
            <person name="Mondo S.J."/>
            <person name="Dannebaum R.O."/>
            <person name="Kuo R.C."/>
            <person name="Labutti K."/>
            <person name="Haridas S."/>
            <person name="Kuo A."/>
            <person name="Salamov A."/>
            <person name="Ahrendt S.R."/>
            <person name="Lipzen A."/>
            <person name="Sullivan W."/>
            <person name="Andreopoulos W.B."/>
            <person name="Clum A."/>
            <person name="Lindquist E."/>
            <person name="Daum C."/>
            <person name="Ramamoorthy G.K."/>
            <person name="Gryganskyi A."/>
            <person name="Culley D."/>
            <person name="Magnuson J.K."/>
            <person name="James T.Y."/>
            <person name="O'Malley M.A."/>
            <person name="Stajich J.E."/>
            <person name="Spatafora J.W."/>
            <person name="Visel A."/>
            <person name="Grigoriev I.V."/>
        </authorList>
    </citation>
    <scope>NUCLEOTIDE SEQUENCE [LARGE SCALE GENOMIC DNA]</scope>
    <source>
        <strain evidence="1 2">NRRL 3301</strain>
    </source>
</reference>
<gene>
    <name evidence="1" type="ORF">DM01DRAFT_1021613</name>
</gene>
<comment type="caution">
    <text evidence="1">The sequence shown here is derived from an EMBL/GenBank/DDBJ whole genome shotgun (WGS) entry which is preliminary data.</text>
</comment>
<protein>
    <submittedName>
        <fullName evidence="1">Uncharacterized protein</fullName>
    </submittedName>
</protein>
<keyword evidence="2" id="KW-1185">Reference proteome</keyword>